<dbReference type="InterPro" id="IPR009593">
    <property type="entry name" value="DUF1203"/>
</dbReference>
<organism evidence="1 2">
    <name type="scientific">Yoonia maricola</name>
    <dbReference type="NCBI Taxonomy" id="420999"/>
    <lineage>
        <taxon>Bacteria</taxon>
        <taxon>Pseudomonadati</taxon>
        <taxon>Pseudomonadota</taxon>
        <taxon>Alphaproteobacteria</taxon>
        <taxon>Rhodobacterales</taxon>
        <taxon>Paracoccaceae</taxon>
        <taxon>Yoonia</taxon>
    </lineage>
</organism>
<keyword evidence="2" id="KW-1185">Reference proteome</keyword>
<dbReference type="OrthoDB" id="5953307at2"/>
<accession>A0A2M8W5X8</accession>
<gene>
    <name evidence="1" type="ORF">BC777_2660</name>
</gene>
<dbReference type="EMBL" id="PGTY01000002">
    <property type="protein sequence ID" value="PJI86292.1"/>
    <property type="molecule type" value="Genomic_DNA"/>
</dbReference>
<protein>
    <submittedName>
        <fullName evidence="1">Uncharacterized protein DUF1203</fullName>
    </submittedName>
</protein>
<dbReference type="RefSeq" id="WP_100368595.1">
    <property type="nucleotide sequence ID" value="NZ_PGTY01000002.1"/>
</dbReference>
<sequence>MDFQIKPLRLDAFSHLFGLDDAALAARKASRQIVTAKPGTPCRVSMQDAEIGESVILISYTHQPEDSPYHASHAVFIRENATQAHCAVNEVPEVIRSRLISLRFFDQDHMMCAAEVVQGDGVADTIAQVFEDDQIAYAHIHNAKPGCFAASVYPVN</sequence>
<comment type="caution">
    <text evidence="1">The sequence shown here is derived from an EMBL/GenBank/DDBJ whole genome shotgun (WGS) entry which is preliminary data.</text>
</comment>
<proteinExistence type="predicted"/>
<evidence type="ECO:0000313" key="2">
    <source>
        <dbReference type="Proteomes" id="UP000228531"/>
    </source>
</evidence>
<name>A0A2M8W5X8_9RHOB</name>
<reference evidence="1 2" key="1">
    <citation type="submission" date="2017-11" db="EMBL/GenBank/DDBJ databases">
        <title>Genomic Encyclopedia of Archaeal and Bacterial Type Strains, Phase II (KMG-II): From Individual Species to Whole Genera.</title>
        <authorList>
            <person name="Goeker M."/>
        </authorList>
    </citation>
    <scope>NUCLEOTIDE SEQUENCE [LARGE SCALE GENOMIC DNA]</scope>
    <source>
        <strain evidence="1 2">DSM 29128</strain>
    </source>
</reference>
<dbReference type="PIRSF" id="PIRSF034110">
    <property type="entry name" value="DUF1203"/>
    <property type="match status" value="1"/>
</dbReference>
<dbReference type="Proteomes" id="UP000228531">
    <property type="component" value="Unassembled WGS sequence"/>
</dbReference>
<dbReference type="AlphaFoldDB" id="A0A2M8W5X8"/>
<dbReference type="Pfam" id="PF06718">
    <property type="entry name" value="DUF1203"/>
    <property type="match status" value="1"/>
</dbReference>
<evidence type="ECO:0000313" key="1">
    <source>
        <dbReference type="EMBL" id="PJI86292.1"/>
    </source>
</evidence>